<dbReference type="OrthoDB" id="361383at2759"/>
<sequence length="288" mass="31072">MASLASNFARLSILRPSLPMLGATLATRHAVASTSTRGARVVGGRRQSYATISSPPSIFSIGNLKPLQPKKNVKRLGRGPSSGRGGTSTRGHKGQKARSGNGKPTPGFEGGQTPLMRRYPKRGFTNIHAKQYVVVNVSRIQDWIDQGRIDPSVPITARELLNSRCVHSVGDGVKLLGDGAEELRTPINIIVSRASYSAIEAVERVGGAIETRYYTATTLRALTKPHLYVNRVLPRQPDPVSKKELVYYANVANRGYLAKRPAPPKKEEEPEEPAPSAAPVAEAVQGQP</sequence>
<dbReference type="RefSeq" id="XP_025377270.1">
    <property type="nucleotide sequence ID" value="XM_025521553.1"/>
</dbReference>
<keyword evidence="7" id="KW-1185">Reference proteome</keyword>
<dbReference type="PANTHER" id="PTHR12934:SF11">
    <property type="entry name" value="LARGE RIBOSOMAL SUBUNIT PROTEIN UL15M"/>
    <property type="match status" value="1"/>
</dbReference>
<feature type="domain" description="Large ribosomal subunit protein uL15/eL18" evidence="5">
    <location>
        <begin position="134"/>
        <end position="210"/>
    </location>
</feature>
<feature type="region of interest" description="Disordered" evidence="4">
    <location>
        <begin position="61"/>
        <end position="117"/>
    </location>
</feature>
<dbReference type="FunCoup" id="A0A316YLK9">
    <property type="interactions" value="221"/>
</dbReference>
<dbReference type="STRING" id="215250.A0A316YLK9"/>
<protein>
    <submittedName>
        <fullName evidence="6">Ribosomal protein L15</fullName>
    </submittedName>
</protein>
<accession>A0A316YLK9</accession>
<dbReference type="Gene3D" id="3.100.10.10">
    <property type="match status" value="1"/>
</dbReference>
<reference evidence="6" key="1">
    <citation type="journal article" date="2018" name="Mol. Biol. Evol.">
        <title>Broad Genomic Sampling Reveals a Smut Pathogenic Ancestry of the Fungal Clade Ustilaginomycotina.</title>
        <authorList>
            <person name="Kijpornyongpan T."/>
            <person name="Mondo S.J."/>
            <person name="Barry K."/>
            <person name="Sandor L."/>
            <person name="Lee J."/>
            <person name="Lipzen A."/>
            <person name="Pangilinan J."/>
            <person name="LaButti K."/>
            <person name="Hainaut M."/>
            <person name="Henrissat B."/>
            <person name="Grigoriev I.V."/>
            <person name="Spatafora J.W."/>
            <person name="Aime M.C."/>
        </authorList>
    </citation>
    <scope>NUCLEOTIDE SEQUENCE [LARGE SCALE GENOMIC DNA]</scope>
    <source>
        <strain evidence="6">MCA 4198</strain>
    </source>
</reference>
<evidence type="ECO:0000256" key="3">
    <source>
        <dbReference type="ARBA" id="ARBA00023274"/>
    </source>
</evidence>
<dbReference type="InterPro" id="IPR005749">
    <property type="entry name" value="Ribosomal_uL15_bac-type"/>
</dbReference>
<evidence type="ECO:0000256" key="4">
    <source>
        <dbReference type="SAM" id="MobiDB-lite"/>
    </source>
</evidence>
<evidence type="ECO:0000256" key="1">
    <source>
        <dbReference type="ARBA" id="ARBA00007320"/>
    </source>
</evidence>
<evidence type="ECO:0000313" key="7">
    <source>
        <dbReference type="Proteomes" id="UP000245768"/>
    </source>
</evidence>
<dbReference type="InParanoid" id="A0A316YLK9"/>
<dbReference type="InterPro" id="IPR030878">
    <property type="entry name" value="Ribosomal_uL15"/>
</dbReference>
<comment type="similarity">
    <text evidence="1">Belongs to the universal ribosomal protein uL15 family.</text>
</comment>
<feature type="region of interest" description="Disordered" evidence="4">
    <location>
        <begin position="258"/>
        <end position="288"/>
    </location>
</feature>
<evidence type="ECO:0000259" key="5">
    <source>
        <dbReference type="Pfam" id="PF00828"/>
    </source>
</evidence>
<dbReference type="HAMAP" id="MF_01341">
    <property type="entry name" value="Ribosomal_uL15"/>
    <property type="match status" value="1"/>
</dbReference>
<keyword evidence="2 6" id="KW-0689">Ribosomal protein</keyword>
<dbReference type="GeneID" id="37043469"/>
<dbReference type="InterPro" id="IPR036227">
    <property type="entry name" value="Ribosomal_uL15/eL18_sf"/>
</dbReference>
<dbReference type="InterPro" id="IPR021131">
    <property type="entry name" value="Ribosomal_uL15/eL18"/>
</dbReference>
<keyword evidence="3" id="KW-0687">Ribonucleoprotein</keyword>
<dbReference type="AlphaFoldDB" id="A0A316YLK9"/>
<dbReference type="Pfam" id="PF00828">
    <property type="entry name" value="Ribosomal_L27A"/>
    <property type="match status" value="1"/>
</dbReference>
<name>A0A316YLK9_9BASI</name>
<dbReference type="FunFam" id="3.100.10.10:FF:000011">
    <property type="entry name" value="50S ribosomal subunit protein L15"/>
    <property type="match status" value="1"/>
</dbReference>
<gene>
    <name evidence="6" type="ORF">FA10DRAFT_266582</name>
</gene>
<feature type="compositionally biased region" description="Low complexity" evidence="4">
    <location>
        <begin position="274"/>
        <end position="288"/>
    </location>
</feature>
<organism evidence="6 7">
    <name type="scientific">Acaromyces ingoldii</name>
    <dbReference type="NCBI Taxonomy" id="215250"/>
    <lineage>
        <taxon>Eukaryota</taxon>
        <taxon>Fungi</taxon>
        <taxon>Dikarya</taxon>
        <taxon>Basidiomycota</taxon>
        <taxon>Ustilaginomycotina</taxon>
        <taxon>Exobasidiomycetes</taxon>
        <taxon>Exobasidiales</taxon>
        <taxon>Cryptobasidiaceae</taxon>
        <taxon>Acaromyces</taxon>
    </lineage>
</organism>
<proteinExistence type="inferred from homology"/>
<dbReference type="Proteomes" id="UP000245768">
    <property type="component" value="Unassembled WGS sequence"/>
</dbReference>
<dbReference type="GO" id="GO:0005762">
    <property type="term" value="C:mitochondrial large ribosomal subunit"/>
    <property type="evidence" value="ECO:0007669"/>
    <property type="project" value="TreeGrafter"/>
</dbReference>
<evidence type="ECO:0000256" key="2">
    <source>
        <dbReference type="ARBA" id="ARBA00022980"/>
    </source>
</evidence>
<dbReference type="EMBL" id="KZ819636">
    <property type="protein sequence ID" value="PWN90072.1"/>
    <property type="molecule type" value="Genomic_DNA"/>
</dbReference>
<dbReference type="PANTHER" id="PTHR12934">
    <property type="entry name" value="50S RIBOSOMAL PROTEIN L15"/>
    <property type="match status" value="1"/>
</dbReference>
<dbReference type="GO" id="GO:0003735">
    <property type="term" value="F:structural constituent of ribosome"/>
    <property type="evidence" value="ECO:0007669"/>
    <property type="project" value="InterPro"/>
</dbReference>
<evidence type="ECO:0000313" key="6">
    <source>
        <dbReference type="EMBL" id="PWN90072.1"/>
    </source>
</evidence>
<dbReference type="NCBIfam" id="TIGR01071">
    <property type="entry name" value="rplO_bact"/>
    <property type="match status" value="1"/>
</dbReference>
<dbReference type="SUPFAM" id="SSF52080">
    <property type="entry name" value="Ribosomal proteins L15p and L18e"/>
    <property type="match status" value="1"/>
</dbReference>
<dbReference type="GO" id="GO:0006412">
    <property type="term" value="P:translation"/>
    <property type="evidence" value="ECO:0007669"/>
    <property type="project" value="InterPro"/>
</dbReference>